<feature type="domain" description="Anthranilate synthase component I N-terminal" evidence="9">
    <location>
        <begin position="25"/>
        <end position="156"/>
    </location>
</feature>
<sequence length="493" mass="54352">MEEVEKAFADNKGNLHPVYVDMPADLLTPVAAYLKVSGLRPNTFIFESVAGGEKLSRYSFIGADPYKVIRSGPGCEHSGDPLDFVEKEMKGIRLIKLPDIPSFTGGAIGFVAFDCIEYFEPKTKMDLKDGLGIPESILMFMDTILVFDHLRQRLQIITHVRHPEGGEGGKALEEEIRARYHTAQGFLHTLVNTLASDHTPLPPQPPITQRFETVSNVGQDGYQGFVRSLKSHIVDGDIIQAVPSQRLALPTKLHPFNAYRNLRGMNPSPYMFYVDLGDFQLVGASPEMLVKVEDGTVYTHPIAGTRKRGRTPEEDEALASELLADVKERSEHVMLVDLGRNDVNRICDPETVEVSSLMHIERYSHVMHIVSNVSGKLRPECTPLDAFRSIFPAGTVSGAPKVKACQIIRGLEGERRGVYAGSVGHFDYSGDLDTCIAIRTMVFKDGTAYLQAGGGIVYDSEEVAEWEETMNKLGSSVAAIRNAEAHFKEGSSL</sequence>
<dbReference type="EMBL" id="KZ987768">
    <property type="protein sequence ID" value="RKP14991.1"/>
    <property type="molecule type" value="Genomic_DNA"/>
</dbReference>
<dbReference type="OrthoDB" id="1865897at2759"/>
<protein>
    <recommendedName>
        <fullName evidence="3">anthranilate synthase</fullName>
        <ecNumber evidence="3">4.1.3.27</ecNumber>
    </recommendedName>
</protein>
<dbReference type="PANTHER" id="PTHR11236:SF9">
    <property type="entry name" value="ANTHRANILATE SYNTHASE COMPONENT 1"/>
    <property type="match status" value="1"/>
</dbReference>
<organism evidence="10 11">
    <name type="scientific">Piptocephalis cylindrospora</name>
    <dbReference type="NCBI Taxonomy" id="1907219"/>
    <lineage>
        <taxon>Eukaryota</taxon>
        <taxon>Fungi</taxon>
        <taxon>Fungi incertae sedis</taxon>
        <taxon>Zoopagomycota</taxon>
        <taxon>Zoopagomycotina</taxon>
        <taxon>Zoopagomycetes</taxon>
        <taxon>Zoopagales</taxon>
        <taxon>Piptocephalidaceae</taxon>
        <taxon>Piptocephalis</taxon>
    </lineage>
</organism>
<dbReference type="SUPFAM" id="SSF56322">
    <property type="entry name" value="ADC synthase"/>
    <property type="match status" value="1"/>
</dbReference>
<dbReference type="GO" id="GO:0000162">
    <property type="term" value="P:L-tryptophan biosynthetic process"/>
    <property type="evidence" value="ECO:0007669"/>
    <property type="project" value="UniProtKB-UniPathway"/>
</dbReference>
<evidence type="ECO:0000313" key="11">
    <source>
        <dbReference type="Proteomes" id="UP000267251"/>
    </source>
</evidence>
<dbReference type="InterPro" id="IPR015890">
    <property type="entry name" value="Chorismate_C"/>
</dbReference>
<dbReference type="UniPathway" id="UPA00035">
    <property type="reaction ID" value="UER00040"/>
</dbReference>
<dbReference type="InterPro" id="IPR005801">
    <property type="entry name" value="ADC_synthase"/>
</dbReference>
<comment type="similarity">
    <text evidence="2">Belongs to the anthranilate synthase component I family.</text>
</comment>
<evidence type="ECO:0000256" key="2">
    <source>
        <dbReference type="ARBA" id="ARBA00009562"/>
    </source>
</evidence>
<comment type="pathway">
    <text evidence="1">Amino-acid biosynthesis; L-tryptophan biosynthesis; L-tryptophan from chorismate: step 1/5.</text>
</comment>
<keyword evidence="4" id="KW-0028">Amino-acid biosynthesis</keyword>
<dbReference type="PANTHER" id="PTHR11236">
    <property type="entry name" value="AMINOBENZOATE/ANTHRANILATE SYNTHASE"/>
    <property type="match status" value="1"/>
</dbReference>
<dbReference type="InterPro" id="IPR005256">
    <property type="entry name" value="Anth_synth_I_PabB"/>
</dbReference>
<dbReference type="InterPro" id="IPR006805">
    <property type="entry name" value="Anth_synth_I_N"/>
</dbReference>
<evidence type="ECO:0000313" key="10">
    <source>
        <dbReference type="EMBL" id="RKP14991.1"/>
    </source>
</evidence>
<evidence type="ECO:0000256" key="7">
    <source>
        <dbReference type="ARBA" id="ARBA00023239"/>
    </source>
</evidence>
<keyword evidence="5" id="KW-0822">Tryptophan biosynthesis</keyword>
<dbReference type="Gene3D" id="3.60.120.10">
    <property type="entry name" value="Anthranilate synthase"/>
    <property type="match status" value="1"/>
</dbReference>
<dbReference type="GO" id="GO:0004049">
    <property type="term" value="F:anthranilate synthase activity"/>
    <property type="evidence" value="ECO:0007669"/>
    <property type="project" value="UniProtKB-EC"/>
</dbReference>
<evidence type="ECO:0000256" key="6">
    <source>
        <dbReference type="ARBA" id="ARBA00023141"/>
    </source>
</evidence>
<evidence type="ECO:0000256" key="3">
    <source>
        <dbReference type="ARBA" id="ARBA00012266"/>
    </source>
</evidence>
<dbReference type="Pfam" id="PF04715">
    <property type="entry name" value="Anth_synt_I_N"/>
    <property type="match status" value="1"/>
</dbReference>
<keyword evidence="11" id="KW-1185">Reference proteome</keyword>
<evidence type="ECO:0000256" key="5">
    <source>
        <dbReference type="ARBA" id="ARBA00022822"/>
    </source>
</evidence>
<keyword evidence="6" id="KW-0057">Aromatic amino acid biosynthesis</keyword>
<accession>A0A4P9Y9A5</accession>
<dbReference type="AlphaFoldDB" id="A0A4P9Y9A5"/>
<dbReference type="NCBIfam" id="TIGR00564">
    <property type="entry name" value="trpE_most"/>
    <property type="match status" value="1"/>
</dbReference>
<evidence type="ECO:0000256" key="1">
    <source>
        <dbReference type="ARBA" id="ARBA00004873"/>
    </source>
</evidence>
<dbReference type="Proteomes" id="UP000267251">
    <property type="component" value="Unassembled WGS sequence"/>
</dbReference>
<keyword evidence="7" id="KW-0456">Lyase</keyword>
<reference evidence="11" key="1">
    <citation type="journal article" date="2018" name="Nat. Microbiol.">
        <title>Leveraging single-cell genomics to expand the fungal tree of life.</title>
        <authorList>
            <person name="Ahrendt S.R."/>
            <person name="Quandt C.A."/>
            <person name="Ciobanu D."/>
            <person name="Clum A."/>
            <person name="Salamov A."/>
            <person name="Andreopoulos B."/>
            <person name="Cheng J.F."/>
            <person name="Woyke T."/>
            <person name="Pelin A."/>
            <person name="Henrissat B."/>
            <person name="Reynolds N.K."/>
            <person name="Benny G.L."/>
            <person name="Smith M.E."/>
            <person name="James T.Y."/>
            <person name="Grigoriev I.V."/>
        </authorList>
    </citation>
    <scope>NUCLEOTIDE SEQUENCE [LARGE SCALE GENOMIC DNA]</scope>
</reference>
<proteinExistence type="inferred from homology"/>
<dbReference type="PRINTS" id="PR00095">
    <property type="entry name" value="ANTSNTHASEI"/>
</dbReference>
<name>A0A4P9Y9A5_9FUNG</name>
<dbReference type="EC" id="4.1.3.27" evidence="3"/>
<evidence type="ECO:0000256" key="4">
    <source>
        <dbReference type="ARBA" id="ARBA00022605"/>
    </source>
</evidence>
<dbReference type="InterPro" id="IPR019999">
    <property type="entry name" value="Anth_synth_I-like"/>
</dbReference>
<dbReference type="Pfam" id="PF00425">
    <property type="entry name" value="Chorismate_bind"/>
    <property type="match status" value="1"/>
</dbReference>
<gene>
    <name evidence="10" type="ORF">BJ684DRAFT_22404</name>
</gene>
<evidence type="ECO:0000259" key="8">
    <source>
        <dbReference type="Pfam" id="PF00425"/>
    </source>
</evidence>
<feature type="domain" description="Chorismate-utilising enzyme C-terminal" evidence="8">
    <location>
        <begin position="219"/>
        <end position="472"/>
    </location>
</feature>
<evidence type="ECO:0000259" key="9">
    <source>
        <dbReference type="Pfam" id="PF04715"/>
    </source>
</evidence>